<reference evidence="1" key="1">
    <citation type="submission" date="2023-04" db="EMBL/GenBank/DDBJ databases">
        <title>Draft Genome sequencing of Naganishia species isolated from polar environments using Oxford Nanopore Technology.</title>
        <authorList>
            <person name="Leo P."/>
            <person name="Venkateswaran K."/>
        </authorList>
    </citation>
    <scope>NUCLEOTIDE SEQUENCE</scope>
    <source>
        <strain evidence="1">MNA-CCFEE 5425</strain>
    </source>
</reference>
<organism evidence="1 2">
    <name type="scientific">Naganishia vaughanmartiniae</name>
    <dbReference type="NCBI Taxonomy" id="1424756"/>
    <lineage>
        <taxon>Eukaryota</taxon>
        <taxon>Fungi</taxon>
        <taxon>Dikarya</taxon>
        <taxon>Basidiomycota</taxon>
        <taxon>Agaricomycotina</taxon>
        <taxon>Tremellomycetes</taxon>
        <taxon>Filobasidiales</taxon>
        <taxon>Filobasidiaceae</taxon>
        <taxon>Naganishia</taxon>
    </lineage>
</organism>
<comment type="caution">
    <text evidence="1">The sequence shown here is derived from an EMBL/GenBank/DDBJ whole genome shotgun (WGS) entry which is preliminary data.</text>
</comment>
<evidence type="ECO:0000313" key="1">
    <source>
        <dbReference type="EMBL" id="KAJ9119112.1"/>
    </source>
</evidence>
<dbReference type="EMBL" id="JASBWU010000009">
    <property type="protein sequence ID" value="KAJ9119112.1"/>
    <property type="molecule type" value="Genomic_DNA"/>
</dbReference>
<gene>
    <name evidence="1" type="ORF">QFC22_003603</name>
</gene>
<sequence>MFIGGLNWETTDEGLSAYFSQFGVVKDCCIMRDPTGRSRGFAFLTFADPSVIPDVLKRDHNVDGKIIDPKRAIPKAEHAKSQKIFVGGLAPSVTNATLGEFFQQFGGVVDAHVMLDRETSRNKGFGFVTFEDFAGVDRAMQAHNLILEGRPVEIKRAQPKHVRDQQSYNSEWQRPIGSFMSHEAQSSKYKHNAAGGPMGGNPMGGMGMGMGMNPMGNMMGGGGGGGNGFDPNAMAAMYQKMMMNMMMNPMMMNMMNQNKMAGGAGMANPMMAGMMPNMGMPNAGGATSPMANMMGMGAGGGAFNPMMMGMNMGRTPVAGGITQTPISPSNAASVPSTAGTTPVANNGASIPNAPRGPAAMRQGNAAPPSNAPTGPAANGGQPARYSTQGQTRSKPY</sequence>
<proteinExistence type="predicted"/>
<dbReference type="Proteomes" id="UP001243375">
    <property type="component" value="Unassembled WGS sequence"/>
</dbReference>
<protein>
    <submittedName>
        <fullName evidence="1">Uncharacterized protein</fullName>
    </submittedName>
</protein>
<evidence type="ECO:0000313" key="2">
    <source>
        <dbReference type="Proteomes" id="UP001243375"/>
    </source>
</evidence>
<accession>A0ACC2X766</accession>
<keyword evidence="2" id="KW-1185">Reference proteome</keyword>
<name>A0ACC2X766_9TREE</name>